<evidence type="ECO:0000313" key="3">
    <source>
        <dbReference type="Proteomes" id="UP000886998"/>
    </source>
</evidence>
<feature type="region of interest" description="Disordered" evidence="1">
    <location>
        <begin position="1"/>
        <end position="24"/>
    </location>
</feature>
<evidence type="ECO:0000313" key="2">
    <source>
        <dbReference type="EMBL" id="GFY66389.1"/>
    </source>
</evidence>
<organism evidence="2 3">
    <name type="scientific">Trichonephila inaurata madagascariensis</name>
    <dbReference type="NCBI Taxonomy" id="2747483"/>
    <lineage>
        <taxon>Eukaryota</taxon>
        <taxon>Metazoa</taxon>
        <taxon>Ecdysozoa</taxon>
        <taxon>Arthropoda</taxon>
        <taxon>Chelicerata</taxon>
        <taxon>Arachnida</taxon>
        <taxon>Araneae</taxon>
        <taxon>Araneomorphae</taxon>
        <taxon>Entelegynae</taxon>
        <taxon>Araneoidea</taxon>
        <taxon>Nephilidae</taxon>
        <taxon>Trichonephila</taxon>
        <taxon>Trichonephila inaurata</taxon>
    </lineage>
</organism>
<dbReference type="Proteomes" id="UP000886998">
    <property type="component" value="Unassembled WGS sequence"/>
</dbReference>
<evidence type="ECO:0000256" key="1">
    <source>
        <dbReference type="SAM" id="MobiDB-lite"/>
    </source>
</evidence>
<dbReference type="EMBL" id="BMAV01016016">
    <property type="protein sequence ID" value="GFY66389.1"/>
    <property type="molecule type" value="Genomic_DNA"/>
</dbReference>
<accession>A0A8X6YB79</accession>
<name>A0A8X6YB79_9ARAC</name>
<gene>
    <name evidence="2" type="ORF">TNIN_297821</name>
</gene>
<sequence length="109" mass="12427">MERKEERKSGILNDGNLGMKKMSPKKPFQIETNNFSPYQSFSSLSWFCDDSLDGDLDPHFTNGKELACRDELIDQERVLLHEGTVFLEGKRGNWGMERHGSSKLSEEGS</sequence>
<dbReference type="AlphaFoldDB" id="A0A8X6YB79"/>
<reference evidence="2" key="1">
    <citation type="submission" date="2020-08" db="EMBL/GenBank/DDBJ databases">
        <title>Multicomponent nature underlies the extraordinary mechanical properties of spider dragline silk.</title>
        <authorList>
            <person name="Kono N."/>
            <person name="Nakamura H."/>
            <person name="Mori M."/>
            <person name="Yoshida Y."/>
            <person name="Ohtoshi R."/>
            <person name="Malay A.D."/>
            <person name="Moran D.A.P."/>
            <person name="Tomita M."/>
            <person name="Numata K."/>
            <person name="Arakawa K."/>
        </authorList>
    </citation>
    <scope>NUCLEOTIDE SEQUENCE</scope>
</reference>
<comment type="caution">
    <text evidence="2">The sequence shown here is derived from an EMBL/GenBank/DDBJ whole genome shotgun (WGS) entry which is preliminary data.</text>
</comment>
<proteinExistence type="predicted"/>
<keyword evidence="3" id="KW-1185">Reference proteome</keyword>
<protein>
    <submittedName>
        <fullName evidence="2">Uncharacterized protein</fullName>
    </submittedName>
</protein>